<protein>
    <submittedName>
        <fullName evidence="15">Uncharacterized protein</fullName>
    </submittedName>
</protein>
<dbReference type="InterPro" id="IPR001452">
    <property type="entry name" value="SH3_domain"/>
</dbReference>
<dbReference type="Pfam" id="PF00625">
    <property type="entry name" value="Guanylate_kin"/>
    <property type="match status" value="1"/>
</dbReference>
<feature type="region of interest" description="Disordered" evidence="9">
    <location>
        <begin position="688"/>
        <end position="709"/>
    </location>
</feature>
<dbReference type="GO" id="GO:0098968">
    <property type="term" value="P:neurotransmitter receptor transport postsynaptic membrane to endosome"/>
    <property type="evidence" value="ECO:0007669"/>
    <property type="project" value="TreeGrafter"/>
</dbReference>
<dbReference type="GO" id="GO:0019901">
    <property type="term" value="F:protein kinase binding"/>
    <property type="evidence" value="ECO:0007669"/>
    <property type="project" value="TreeGrafter"/>
</dbReference>
<dbReference type="PROSITE" id="PS51022">
    <property type="entry name" value="L27"/>
    <property type="match status" value="1"/>
</dbReference>
<dbReference type="SUPFAM" id="SSF101288">
    <property type="entry name" value="L27 domain"/>
    <property type="match status" value="1"/>
</dbReference>
<sequence length="949" mass="105856">MPIRKSGEAHRALELLEEFHAELSRPSDAELKHAIEKVIGIFKTNLFQALCDIQDFYDNTLLNERITLDRKTYETKKLAERWENNPPFGGTFSKLQPNHLDSFDRGFPSSTTTATAPIGTGATTAGYTNGYETNVSSHTYSYHEQSKQLTKDGWLTSEVNTKTVDGPKGFQTETTSSNGLIDQHGVEWEVEDVVLEKNQTGLGFSISGGRDRSDDPDHYIRVTEISKGGAVARDGRIKVGDVILKVNNTDTVDVEHQVAVDALKNSGSVVRLLVKRPKPAQPRIVHHTSSDGFLRDRVPSSQHISPGSTGFPSYSNLPAPVLEKHSPIIPIPVQRSPPEIQRLEQMPGVRKLELYKGSKGLGFSIAGGVGNEHVPGDTGIYVTRIIEEGAAYYDGRLQPMDKVLAVDNTILENVTHQFAVNTLKSTGNKVTLYYLKNPHPDFVPPSLDDSRSLGGGSLHQLKPHDQSYGSHGHLSYPPHQVPSEPIPLEPRVVVLRKGDGGLGFNIVGGEDGEPIYVSHVLPGGVADLSGNVRKGDILLKVNDVNLQNANHNEAALALKACPPNSYVQMLLQYRPNDFAQFEDKVERLRNDLINKNVQPQPVVPRRDLYVKALFDSDPSRDTGVPHRSLSFRYGDVLHIINASDDEWWTARKVAENGDEGVEGVIPSKKRVEKRERMRRKQVNFNAGSQSLGRGATMAGGGGGLEGRRGSRTQLSFSRKFPFVKSTEKLNEFTDQELGAADEPIFSYEPVELQPINYVRPVIVLGAMKDRINDELVGRYPDRFSSCVPHTSRPPRENEVHGRDYYFVTKAEMERDVKNNLFIEAGQFQNNLYGTSINAVREVANSGRHCILDVSGNAIRRLQNTANIYPIAVFVKPMNHHQIKDWDPQLSDEEAYKQFERCQRIEQSFGDLFTSIVTGHNFDEIMYKVTQNINEQSRPRVWVPTKQPLY</sequence>
<dbReference type="Proteomes" id="UP000887540">
    <property type="component" value="Unplaced"/>
</dbReference>
<keyword evidence="14" id="KW-1185">Reference proteome</keyword>
<dbReference type="InterPro" id="IPR015143">
    <property type="entry name" value="L27_1"/>
</dbReference>
<feature type="domain" description="PDZ" evidence="12">
    <location>
        <begin position="192"/>
        <end position="278"/>
    </location>
</feature>
<evidence type="ECO:0000256" key="8">
    <source>
        <dbReference type="PROSITE-ProRule" id="PRU00192"/>
    </source>
</evidence>
<accession>A0A914EP37</accession>
<dbReference type="Pfam" id="PF09058">
    <property type="entry name" value="L27_1"/>
    <property type="match status" value="1"/>
</dbReference>
<evidence type="ECO:0000256" key="6">
    <source>
        <dbReference type="ARBA" id="ARBA00022737"/>
    </source>
</evidence>
<proteinExistence type="inferred from homology"/>
<dbReference type="PROSITE" id="PS50106">
    <property type="entry name" value="PDZ"/>
    <property type="match status" value="3"/>
</dbReference>
<dbReference type="InterPro" id="IPR036034">
    <property type="entry name" value="PDZ_sf"/>
</dbReference>
<keyword evidence="7" id="KW-0472">Membrane</keyword>
<dbReference type="InterPro" id="IPR020590">
    <property type="entry name" value="Guanylate_kinase_CS"/>
</dbReference>
<feature type="domain" description="PDZ" evidence="12">
    <location>
        <begin position="492"/>
        <end position="559"/>
    </location>
</feature>
<dbReference type="CDD" id="cd06724">
    <property type="entry name" value="PDZ2_Dlg1-2-4-like"/>
    <property type="match status" value="1"/>
</dbReference>
<feature type="domain" description="SH3" evidence="10">
    <location>
        <begin position="605"/>
        <end position="675"/>
    </location>
</feature>
<evidence type="ECO:0000313" key="15">
    <source>
        <dbReference type="WBParaSite" id="ACRNAN_scaffold942.g29370.t1"/>
    </source>
</evidence>
<comment type="similarity">
    <text evidence="3">Belongs to the MAGUK family.</text>
</comment>
<dbReference type="SMART" id="SM00326">
    <property type="entry name" value="SH3"/>
    <property type="match status" value="1"/>
</dbReference>
<dbReference type="SUPFAM" id="SSF52540">
    <property type="entry name" value="P-loop containing nucleoside triphosphate hydrolases"/>
    <property type="match status" value="1"/>
</dbReference>
<dbReference type="Gene3D" id="2.30.30.40">
    <property type="entry name" value="SH3 Domains"/>
    <property type="match status" value="1"/>
</dbReference>
<dbReference type="Pfam" id="PF00595">
    <property type="entry name" value="PDZ"/>
    <property type="match status" value="3"/>
</dbReference>
<evidence type="ECO:0000256" key="1">
    <source>
        <dbReference type="ARBA" id="ARBA00004170"/>
    </source>
</evidence>
<dbReference type="GO" id="GO:0045197">
    <property type="term" value="P:establishment or maintenance of epithelial cell apical/basal polarity"/>
    <property type="evidence" value="ECO:0007669"/>
    <property type="project" value="TreeGrafter"/>
</dbReference>
<dbReference type="Gene3D" id="1.10.287.470">
    <property type="entry name" value="Helix hairpin bin"/>
    <property type="match status" value="1"/>
</dbReference>
<dbReference type="SUPFAM" id="SSF50156">
    <property type="entry name" value="PDZ domain-like"/>
    <property type="match status" value="3"/>
</dbReference>
<dbReference type="AlphaFoldDB" id="A0A914EP37"/>
<evidence type="ECO:0000259" key="13">
    <source>
        <dbReference type="PROSITE" id="PS51022"/>
    </source>
</evidence>
<name>A0A914EP37_9BILA</name>
<dbReference type="SMART" id="SM00228">
    <property type="entry name" value="PDZ"/>
    <property type="match status" value="3"/>
</dbReference>
<dbReference type="Pfam" id="PF00018">
    <property type="entry name" value="SH3_1"/>
    <property type="match status" value="1"/>
</dbReference>
<dbReference type="GO" id="GO:0016323">
    <property type="term" value="C:basolateral plasma membrane"/>
    <property type="evidence" value="ECO:0007669"/>
    <property type="project" value="TreeGrafter"/>
</dbReference>
<evidence type="ECO:0000256" key="5">
    <source>
        <dbReference type="ARBA" id="ARBA00022475"/>
    </source>
</evidence>
<dbReference type="SUPFAM" id="SSF50044">
    <property type="entry name" value="SH3-domain"/>
    <property type="match status" value="1"/>
</dbReference>
<keyword evidence="4 8" id="KW-0728">SH3 domain</keyword>
<dbReference type="InterPro" id="IPR004172">
    <property type="entry name" value="L27_dom"/>
</dbReference>
<reference evidence="15" key="1">
    <citation type="submission" date="2022-11" db="UniProtKB">
        <authorList>
            <consortium name="WormBaseParasite"/>
        </authorList>
    </citation>
    <scope>IDENTIFICATION</scope>
</reference>
<dbReference type="GO" id="GO:0043113">
    <property type="term" value="P:receptor clustering"/>
    <property type="evidence" value="ECO:0007669"/>
    <property type="project" value="TreeGrafter"/>
</dbReference>
<dbReference type="PROSITE" id="PS50052">
    <property type="entry name" value="GUANYLATE_KINASE_2"/>
    <property type="match status" value="1"/>
</dbReference>
<keyword evidence="5" id="KW-1003">Cell membrane</keyword>
<dbReference type="GO" id="GO:0045211">
    <property type="term" value="C:postsynaptic membrane"/>
    <property type="evidence" value="ECO:0007669"/>
    <property type="project" value="TreeGrafter"/>
</dbReference>
<evidence type="ECO:0000256" key="7">
    <source>
        <dbReference type="ARBA" id="ARBA00023136"/>
    </source>
</evidence>
<dbReference type="InterPro" id="IPR008144">
    <property type="entry name" value="Guanylate_kin-like_dom"/>
</dbReference>
<dbReference type="PANTHER" id="PTHR23119">
    <property type="entry name" value="DISCS LARGE"/>
    <property type="match status" value="1"/>
</dbReference>
<feature type="domain" description="PDZ" evidence="12">
    <location>
        <begin position="351"/>
        <end position="438"/>
    </location>
</feature>
<evidence type="ECO:0000259" key="10">
    <source>
        <dbReference type="PROSITE" id="PS50002"/>
    </source>
</evidence>
<dbReference type="CDD" id="cd00071">
    <property type="entry name" value="GMPK"/>
    <property type="match status" value="1"/>
</dbReference>
<dbReference type="WBParaSite" id="ACRNAN_scaffold942.g29370.t1">
    <property type="protein sequence ID" value="ACRNAN_scaffold942.g29370.t1"/>
    <property type="gene ID" value="ACRNAN_scaffold942.g29370"/>
</dbReference>
<keyword evidence="6" id="KW-0677">Repeat</keyword>
<dbReference type="GO" id="GO:0098609">
    <property type="term" value="P:cell-cell adhesion"/>
    <property type="evidence" value="ECO:0007669"/>
    <property type="project" value="TreeGrafter"/>
</dbReference>
<dbReference type="PANTHER" id="PTHR23119:SF51">
    <property type="entry name" value="DISKS LARGE 1 TUMOR SUPPRESSOR PROTEIN"/>
    <property type="match status" value="1"/>
</dbReference>
<dbReference type="InterPro" id="IPR001478">
    <property type="entry name" value="PDZ"/>
</dbReference>
<evidence type="ECO:0000256" key="2">
    <source>
        <dbReference type="ARBA" id="ARBA00004236"/>
    </source>
</evidence>
<feature type="domain" description="Guanylate kinase-like" evidence="11">
    <location>
        <begin position="758"/>
        <end position="933"/>
    </location>
</feature>
<evidence type="ECO:0000256" key="9">
    <source>
        <dbReference type="SAM" id="MobiDB-lite"/>
    </source>
</evidence>
<evidence type="ECO:0000256" key="4">
    <source>
        <dbReference type="ARBA" id="ARBA00022443"/>
    </source>
</evidence>
<dbReference type="GO" id="GO:0098887">
    <property type="term" value="P:neurotransmitter receptor transport, endosome to postsynaptic membrane"/>
    <property type="evidence" value="ECO:0007669"/>
    <property type="project" value="TreeGrafter"/>
</dbReference>
<dbReference type="GO" id="GO:0005912">
    <property type="term" value="C:adherens junction"/>
    <property type="evidence" value="ECO:0007669"/>
    <property type="project" value="TreeGrafter"/>
</dbReference>
<dbReference type="InterPro" id="IPR036892">
    <property type="entry name" value="L27_dom_sf"/>
</dbReference>
<evidence type="ECO:0000256" key="3">
    <source>
        <dbReference type="ARBA" id="ARBA00007014"/>
    </source>
</evidence>
<dbReference type="InterPro" id="IPR027417">
    <property type="entry name" value="P-loop_NTPase"/>
</dbReference>
<dbReference type="InterPro" id="IPR050614">
    <property type="entry name" value="Synaptic_Scaffolding_LAP-MAGUK"/>
</dbReference>
<dbReference type="GO" id="GO:0014069">
    <property type="term" value="C:postsynaptic density"/>
    <property type="evidence" value="ECO:0007669"/>
    <property type="project" value="TreeGrafter"/>
</dbReference>
<evidence type="ECO:0000259" key="12">
    <source>
        <dbReference type="PROSITE" id="PS50106"/>
    </source>
</evidence>
<organism evidence="14 15">
    <name type="scientific">Acrobeloides nanus</name>
    <dbReference type="NCBI Taxonomy" id="290746"/>
    <lineage>
        <taxon>Eukaryota</taxon>
        <taxon>Metazoa</taxon>
        <taxon>Ecdysozoa</taxon>
        <taxon>Nematoda</taxon>
        <taxon>Chromadorea</taxon>
        <taxon>Rhabditida</taxon>
        <taxon>Tylenchina</taxon>
        <taxon>Cephalobomorpha</taxon>
        <taxon>Cephaloboidea</taxon>
        <taxon>Cephalobidae</taxon>
        <taxon>Acrobeloides</taxon>
    </lineage>
</organism>
<evidence type="ECO:0000259" key="11">
    <source>
        <dbReference type="PROSITE" id="PS50052"/>
    </source>
</evidence>
<dbReference type="InterPro" id="IPR008145">
    <property type="entry name" value="GK/Ca_channel_bsu"/>
</dbReference>
<dbReference type="PROSITE" id="PS50002">
    <property type="entry name" value="SH3"/>
    <property type="match status" value="1"/>
</dbReference>
<dbReference type="Gene3D" id="2.30.42.10">
    <property type="match status" value="3"/>
</dbReference>
<dbReference type="PROSITE" id="PS00856">
    <property type="entry name" value="GUANYLATE_KINASE_1"/>
    <property type="match status" value="1"/>
</dbReference>
<evidence type="ECO:0000313" key="14">
    <source>
        <dbReference type="Proteomes" id="UP000887540"/>
    </source>
</evidence>
<dbReference type="CDD" id="cd11861">
    <property type="entry name" value="SH3_DLG-like"/>
    <property type="match status" value="1"/>
</dbReference>
<feature type="domain" description="L27" evidence="13">
    <location>
        <begin position="5"/>
        <end position="65"/>
    </location>
</feature>
<comment type="subcellular location">
    <subcellularLocation>
        <location evidence="2">Cell membrane</location>
    </subcellularLocation>
    <subcellularLocation>
        <location evidence="1">Membrane</location>
        <topology evidence="1">Peripheral membrane protein</topology>
    </subcellularLocation>
</comment>
<dbReference type="SMART" id="SM00072">
    <property type="entry name" value="GuKc"/>
    <property type="match status" value="1"/>
</dbReference>
<dbReference type="InterPro" id="IPR036028">
    <property type="entry name" value="SH3-like_dom_sf"/>
</dbReference>
<feature type="region of interest" description="Disordered" evidence="9">
    <location>
        <begin position="445"/>
        <end position="473"/>
    </location>
</feature>
<dbReference type="Gene3D" id="3.40.50.300">
    <property type="entry name" value="P-loop containing nucleotide triphosphate hydrolases"/>
    <property type="match status" value="1"/>
</dbReference>